<organism evidence="3 4">
    <name type="scientific">Microbulbifer halophilus</name>
    <dbReference type="NCBI Taxonomy" id="453963"/>
    <lineage>
        <taxon>Bacteria</taxon>
        <taxon>Pseudomonadati</taxon>
        <taxon>Pseudomonadota</taxon>
        <taxon>Gammaproteobacteria</taxon>
        <taxon>Cellvibrionales</taxon>
        <taxon>Microbulbiferaceae</taxon>
        <taxon>Microbulbifer</taxon>
    </lineage>
</organism>
<sequence>MWGDTAGSTAGGAGPVFGRVPAQGAKPEGSYQDAITATLTF</sequence>
<feature type="region of interest" description="Disordered" evidence="1">
    <location>
        <begin position="1"/>
        <end position="29"/>
    </location>
</feature>
<accession>A0ABW5EL30</accession>
<evidence type="ECO:0000313" key="3">
    <source>
        <dbReference type="EMBL" id="MFD2312194.1"/>
    </source>
</evidence>
<keyword evidence="4" id="KW-1185">Reference proteome</keyword>
<dbReference type="RefSeq" id="WP_377535936.1">
    <property type="nucleotide sequence ID" value="NZ_JAPIVK010000047.1"/>
</dbReference>
<reference evidence="4" key="1">
    <citation type="journal article" date="2019" name="Int. J. Syst. Evol. Microbiol.">
        <title>The Global Catalogue of Microorganisms (GCM) 10K type strain sequencing project: providing services to taxonomists for standard genome sequencing and annotation.</title>
        <authorList>
            <consortium name="The Broad Institute Genomics Platform"/>
            <consortium name="The Broad Institute Genome Sequencing Center for Infectious Disease"/>
            <person name="Wu L."/>
            <person name="Ma J."/>
        </authorList>
    </citation>
    <scope>NUCLEOTIDE SEQUENCE [LARGE SCALE GENOMIC DNA]</scope>
    <source>
        <strain evidence="4">KCTC 12848</strain>
    </source>
</reference>
<dbReference type="EMBL" id="JBHUJD010000031">
    <property type="protein sequence ID" value="MFD2312194.1"/>
    <property type="molecule type" value="Genomic_DNA"/>
</dbReference>
<feature type="domain" description="Spore coat protein U/FanG" evidence="2">
    <location>
        <begin position="8"/>
        <end position="38"/>
    </location>
</feature>
<comment type="caution">
    <text evidence="3">The sequence shown here is derived from an EMBL/GenBank/DDBJ whole genome shotgun (WGS) entry which is preliminary data.</text>
</comment>
<dbReference type="Pfam" id="PF05229">
    <property type="entry name" value="SCPU"/>
    <property type="match status" value="1"/>
</dbReference>
<keyword evidence="3" id="KW-0946">Virion</keyword>
<protein>
    <submittedName>
        <fullName evidence="3">Spore coat protein U domain-containing protein</fullName>
    </submittedName>
</protein>
<name>A0ABW5EL30_9GAMM</name>
<evidence type="ECO:0000256" key="1">
    <source>
        <dbReference type="SAM" id="MobiDB-lite"/>
    </source>
</evidence>
<evidence type="ECO:0000259" key="2">
    <source>
        <dbReference type="Pfam" id="PF05229"/>
    </source>
</evidence>
<gene>
    <name evidence="3" type="ORF">ACFSKX_17370</name>
</gene>
<proteinExistence type="predicted"/>
<evidence type="ECO:0000313" key="4">
    <source>
        <dbReference type="Proteomes" id="UP001597425"/>
    </source>
</evidence>
<keyword evidence="3" id="KW-0167">Capsid protein</keyword>
<dbReference type="Proteomes" id="UP001597425">
    <property type="component" value="Unassembled WGS sequence"/>
</dbReference>
<dbReference type="InterPro" id="IPR007893">
    <property type="entry name" value="Spore_coat_U/FanG"/>
</dbReference>